<accession>A0A4Y2H1A5</accession>
<keyword evidence="2" id="KW-1185">Reference proteome</keyword>
<organism evidence="1 2">
    <name type="scientific">Araneus ventricosus</name>
    <name type="common">Orbweaver spider</name>
    <name type="synonym">Epeira ventricosa</name>
    <dbReference type="NCBI Taxonomy" id="182803"/>
    <lineage>
        <taxon>Eukaryota</taxon>
        <taxon>Metazoa</taxon>
        <taxon>Ecdysozoa</taxon>
        <taxon>Arthropoda</taxon>
        <taxon>Chelicerata</taxon>
        <taxon>Arachnida</taxon>
        <taxon>Araneae</taxon>
        <taxon>Araneomorphae</taxon>
        <taxon>Entelegynae</taxon>
        <taxon>Araneoidea</taxon>
        <taxon>Araneidae</taxon>
        <taxon>Araneus</taxon>
    </lineage>
</organism>
<comment type="caution">
    <text evidence="1">The sequence shown here is derived from an EMBL/GenBank/DDBJ whole genome shotgun (WGS) entry which is preliminary data.</text>
</comment>
<gene>
    <name evidence="1" type="ORF">AVEN_87165_1</name>
</gene>
<name>A0A4Y2H1A5_ARAVE</name>
<evidence type="ECO:0000313" key="1">
    <source>
        <dbReference type="EMBL" id="GBM58875.1"/>
    </source>
</evidence>
<protein>
    <submittedName>
        <fullName evidence="1">Uncharacterized protein</fullName>
    </submittedName>
</protein>
<reference evidence="1 2" key="1">
    <citation type="journal article" date="2019" name="Sci. Rep.">
        <title>Orb-weaving spider Araneus ventricosus genome elucidates the spidroin gene catalogue.</title>
        <authorList>
            <person name="Kono N."/>
            <person name="Nakamura H."/>
            <person name="Ohtoshi R."/>
            <person name="Moran D.A.P."/>
            <person name="Shinohara A."/>
            <person name="Yoshida Y."/>
            <person name="Fujiwara M."/>
            <person name="Mori M."/>
            <person name="Tomita M."/>
            <person name="Arakawa K."/>
        </authorList>
    </citation>
    <scope>NUCLEOTIDE SEQUENCE [LARGE SCALE GENOMIC DNA]</scope>
</reference>
<evidence type="ECO:0000313" key="2">
    <source>
        <dbReference type="Proteomes" id="UP000499080"/>
    </source>
</evidence>
<dbReference type="EMBL" id="BGPR01001652">
    <property type="protein sequence ID" value="GBM58875.1"/>
    <property type="molecule type" value="Genomic_DNA"/>
</dbReference>
<dbReference type="Proteomes" id="UP000499080">
    <property type="component" value="Unassembled WGS sequence"/>
</dbReference>
<dbReference type="AlphaFoldDB" id="A0A4Y2H1A5"/>
<sequence>MGLCLPPQGLGGLMVLSRLREWRVLGSKPYSSEFKGLTITVRDRFVSSTTRPWWPDENQRRCSNIANEDDEAQIEEHMLKTQLTKGHKGGRDILHTFYISYRESVPLGVRSVPVRGTKVDSGKHRTKVIKMKNRYRIFFLQVHLKRESYAYKTYWVAVEEEYQELSVKGIYTIKIRLYVGMERFNGHRRVWSVLTVTVGYGAF</sequence>
<proteinExistence type="predicted"/>